<feature type="binding site" evidence="4">
    <location>
        <position position="137"/>
    </location>
    <ligand>
        <name>substrate</name>
    </ligand>
</feature>
<evidence type="ECO:0000256" key="2">
    <source>
        <dbReference type="ARBA" id="ARBA00022694"/>
    </source>
</evidence>
<evidence type="ECO:0000313" key="8">
    <source>
        <dbReference type="EMBL" id="EMA33227.1"/>
    </source>
</evidence>
<feature type="compositionally biased region" description="Acidic residues" evidence="6">
    <location>
        <begin position="1"/>
        <end position="10"/>
    </location>
</feature>
<evidence type="ECO:0000313" key="9">
    <source>
        <dbReference type="Proteomes" id="UP000011607"/>
    </source>
</evidence>
<dbReference type="GO" id="GO:0003723">
    <property type="term" value="F:RNA binding"/>
    <property type="evidence" value="ECO:0007669"/>
    <property type="project" value="InterPro"/>
</dbReference>
<name>M0LHX0_9EURY</name>
<dbReference type="RefSeq" id="WP_006673813.1">
    <property type="nucleotide sequence ID" value="NZ_AOMA01000143.1"/>
</dbReference>
<feature type="region of interest" description="Disordered" evidence="6">
    <location>
        <begin position="148"/>
        <end position="175"/>
    </location>
</feature>
<evidence type="ECO:0000256" key="1">
    <source>
        <dbReference type="ARBA" id="ARBA00009375"/>
    </source>
</evidence>
<dbReference type="PANTHER" id="PTHR11142">
    <property type="entry name" value="PSEUDOURIDYLATE SYNTHASE"/>
    <property type="match status" value="1"/>
</dbReference>
<dbReference type="OrthoDB" id="25720at2157"/>
<feature type="compositionally biased region" description="Acidic residues" evidence="6">
    <location>
        <begin position="164"/>
        <end position="173"/>
    </location>
</feature>
<evidence type="ECO:0000256" key="4">
    <source>
        <dbReference type="HAMAP-Rule" id="MF_00171"/>
    </source>
</evidence>
<dbReference type="Proteomes" id="UP000011607">
    <property type="component" value="Unassembled WGS sequence"/>
</dbReference>
<reference evidence="8 9" key="1">
    <citation type="journal article" date="2014" name="PLoS Genet.">
        <title>Phylogenetically driven sequencing of extremely halophilic archaea reveals strategies for static and dynamic osmo-response.</title>
        <authorList>
            <person name="Becker E.A."/>
            <person name="Seitzer P.M."/>
            <person name="Tritt A."/>
            <person name="Larsen D."/>
            <person name="Krusor M."/>
            <person name="Yao A.I."/>
            <person name="Wu D."/>
            <person name="Madern D."/>
            <person name="Eisen J.A."/>
            <person name="Darling A.E."/>
            <person name="Facciotti M.T."/>
        </authorList>
    </citation>
    <scope>NUCLEOTIDE SEQUENCE [LARGE SCALE GENOMIC DNA]</scope>
    <source>
        <strain evidence="8 9">JCM 10879</strain>
    </source>
</reference>
<keyword evidence="2 4" id="KW-0819">tRNA processing</keyword>
<dbReference type="EMBL" id="AOMA01000143">
    <property type="protein sequence ID" value="EMA33227.1"/>
    <property type="molecule type" value="Genomic_DNA"/>
</dbReference>
<dbReference type="InterPro" id="IPR020095">
    <property type="entry name" value="PsdUridine_synth_TruA_C"/>
</dbReference>
<sequence length="361" mass="38627">MCNGDGDSDGDTPSSSGPRSLRAYRIAYDGTDYYGFQRQPSVPTVEGAIFAALRSLEVFDPERESTDTDANRPDGYAAAGRTDSGVSAVAQTIAFEAPDWLTPRALNSDLPADVRAWAVADAPPEFHATHHATRREYTYQLYAPPLEAEGLEDDGDDTGHEGDGESDTTDAFDLECPAPPVPPTDAARVDDDRVRAACRALSGDHDYHNLSADDDPNRTERSLTITVSRDGDYLVCRVESDGFARQLVRRLVALVREIGTGESPLEKLDRVLADDPLPGPAGVGPAPPEPLVLTDVTYGDHDLEFRVDPAAAESARNVFGARSVERKTGSRVASQLAAGVSASGSEAPLGVDSRSEPDDRE</sequence>
<comment type="function">
    <text evidence="4">Formation of pseudouridine at positions 38, 39 and 40 in the anticodon stem and loop of transfer RNAs.</text>
</comment>
<keyword evidence="3 4" id="KW-0413">Isomerase</keyword>
<dbReference type="AlphaFoldDB" id="M0LHX0"/>
<dbReference type="SUPFAM" id="SSF55120">
    <property type="entry name" value="Pseudouridine synthase"/>
    <property type="match status" value="1"/>
</dbReference>
<evidence type="ECO:0000256" key="3">
    <source>
        <dbReference type="ARBA" id="ARBA00023235"/>
    </source>
</evidence>
<feature type="region of interest" description="Disordered" evidence="6">
    <location>
        <begin position="1"/>
        <end position="21"/>
    </location>
</feature>
<dbReference type="STRING" id="1227454.C446_14574"/>
<evidence type="ECO:0000256" key="6">
    <source>
        <dbReference type="SAM" id="MobiDB-lite"/>
    </source>
</evidence>
<dbReference type="Gene3D" id="3.30.70.580">
    <property type="entry name" value="Pseudouridine synthase I, catalytic domain, N-terminal subdomain"/>
    <property type="match status" value="1"/>
</dbReference>
<comment type="caution">
    <text evidence="8">The sequence shown here is derived from an EMBL/GenBank/DDBJ whole genome shotgun (WGS) entry which is preliminary data.</text>
</comment>
<dbReference type="GO" id="GO:0160147">
    <property type="term" value="F:tRNA pseudouridine(38-40) synthase activity"/>
    <property type="evidence" value="ECO:0007669"/>
    <property type="project" value="UniProtKB-EC"/>
</dbReference>
<dbReference type="InterPro" id="IPR020103">
    <property type="entry name" value="PsdUridine_synth_cat_dom_sf"/>
</dbReference>
<protein>
    <recommendedName>
        <fullName evidence="4">tRNA pseudouridine synthase A</fullName>
        <ecNumber evidence="4">5.4.99.12</ecNumber>
    </recommendedName>
    <alternativeName>
        <fullName evidence="4">tRNA pseudouridine(38-40) synthase</fullName>
    </alternativeName>
    <alternativeName>
        <fullName evidence="4">tRNA pseudouridylate synthase I</fullName>
    </alternativeName>
    <alternativeName>
        <fullName evidence="4">tRNA-uridine isomerase I</fullName>
    </alternativeName>
</protein>
<dbReference type="eggNOG" id="arCOG04449">
    <property type="taxonomic scope" value="Archaea"/>
</dbReference>
<comment type="caution">
    <text evidence="4">Lacks conserved residue(s) required for the propagation of feature annotation.</text>
</comment>
<feature type="region of interest" description="Disordered" evidence="6">
    <location>
        <begin position="60"/>
        <end position="83"/>
    </location>
</feature>
<evidence type="ECO:0000259" key="7">
    <source>
        <dbReference type="Pfam" id="PF01416"/>
    </source>
</evidence>
<feature type="active site" description="Nucleophile" evidence="4">
    <location>
        <position position="83"/>
    </location>
</feature>
<proteinExistence type="inferred from homology"/>
<gene>
    <name evidence="4 8" type="primary">truA</name>
    <name evidence="8" type="ORF">C446_14574</name>
</gene>
<dbReference type="NCBIfam" id="NF000622">
    <property type="entry name" value="PRK00021.3-3"/>
    <property type="match status" value="1"/>
</dbReference>
<dbReference type="PANTHER" id="PTHR11142:SF0">
    <property type="entry name" value="TRNA PSEUDOURIDINE SYNTHASE-LIKE 1"/>
    <property type="match status" value="1"/>
</dbReference>
<organism evidence="8 9">
    <name type="scientific">Halobiforma nitratireducens JCM 10879</name>
    <dbReference type="NCBI Taxonomy" id="1227454"/>
    <lineage>
        <taxon>Archaea</taxon>
        <taxon>Methanobacteriati</taxon>
        <taxon>Methanobacteriota</taxon>
        <taxon>Stenosarchaea group</taxon>
        <taxon>Halobacteria</taxon>
        <taxon>Halobacteriales</taxon>
        <taxon>Natrialbaceae</taxon>
        <taxon>Halobiforma</taxon>
    </lineage>
</organism>
<keyword evidence="9" id="KW-1185">Reference proteome</keyword>
<dbReference type="EC" id="5.4.99.12" evidence="4"/>
<dbReference type="InterPro" id="IPR020097">
    <property type="entry name" value="PsdUridine_synth_TruA_a/b_dom"/>
</dbReference>
<accession>M0LHX0</accession>
<dbReference type="Gene3D" id="3.30.70.660">
    <property type="entry name" value="Pseudouridine synthase I, catalytic domain, C-terminal subdomain"/>
    <property type="match status" value="1"/>
</dbReference>
<dbReference type="InterPro" id="IPR001406">
    <property type="entry name" value="PsdUridine_synth_TruA"/>
</dbReference>
<evidence type="ECO:0000256" key="5">
    <source>
        <dbReference type="RuleBase" id="RU003792"/>
    </source>
</evidence>
<dbReference type="HAMAP" id="MF_00171">
    <property type="entry name" value="TruA"/>
    <property type="match status" value="1"/>
</dbReference>
<feature type="region of interest" description="Disordered" evidence="6">
    <location>
        <begin position="323"/>
        <end position="361"/>
    </location>
</feature>
<comment type="catalytic activity">
    <reaction evidence="4 5">
        <text>uridine(38/39/40) in tRNA = pseudouridine(38/39/40) in tRNA</text>
        <dbReference type="Rhea" id="RHEA:22376"/>
        <dbReference type="Rhea" id="RHEA-COMP:10085"/>
        <dbReference type="Rhea" id="RHEA-COMP:10087"/>
        <dbReference type="ChEBI" id="CHEBI:65314"/>
        <dbReference type="ChEBI" id="CHEBI:65315"/>
        <dbReference type="EC" id="5.4.99.12"/>
    </reaction>
</comment>
<comment type="similarity">
    <text evidence="1 4 5">Belongs to the tRNA pseudouridine synthase TruA family.</text>
</comment>
<dbReference type="GO" id="GO:0031119">
    <property type="term" value="P:tRNA pseudouridine synthesis"/>
    <property type="evidence" value="ECO:0007669"/>
    <property type="project" value="UniProtKB-UniRule"/>
</dbReference>
<feature type="domain" description="Pseudouridine synthase I TruA alpha/beta" evidence="7">
    <location>
        <begin position="197"/>
        <end position="298"/>
    </location>
</feature>
<feature type="compositionally biased region" description="Basic and acidic residues" evidence="6">
    <location>
        <begin position="60"/>
        <end position="72"/>
    </location>
</feature>
<dbReference type="Pfam" id="PF01416">
    <property type="entry name" value="PseudoU_synth_1"/>
    <property type="match status" value="1"/>
</dbReference>
<dbReference type="PATRIC" id="fig|1227454.3.peg.2988"/>
<dbReference type="InterPro" id="IPR020094">
    <property type="entry name" value="TruA/RsuA/RluB/E/F_N"/>
</dbReference>